<dbReference type="Proteomes" id="UP000749646">
    <property type="component" value="Unassembled WGS sequence"/>
</dbReference>
<protein>
    <submittedName>
        <fullName evidence="1">Uncharacterized protein</fullName>
    </submittedName>
</protein>
<reference evidence="1" key="1">
    <citation type="journal article" date="2020" name="Fungal Divers.">
        <title>Resolving the Mortierellaceae phylogeny through synthesis of multi-gene phylogenetics and phylogenomics.</title>
        <authorList>
            <person name="Vandepol N."/>
            <person name="Liber J."/>
            <person name="Desiro A."/>
            <person name="Na H."/>
            <person name="Kennedy M."/>
            <person name="Barry K."/>
            <person name="Grigoriev I.V."/>
            <person name="Miller A.N."/>
            <person name="O'Donnell K."/>
            <person name="Stajich J.E."/>
            <person name="Bonito G."/>
        </authorList>
    </citation>
    <scope>NUCLEOTIDE SEQUENCE</scope>
    <source>
        <strain evidence="1">MES-2147</strain>
    </source>
</reference>
<sequence>MYSEPKSLEERQGSAVQVDLEKLAMLMKDSIDDMQTQGVDASKIKMLGLVVA</sequence>
<feature type="non-terminal residue" evidence="1">
    <location>
        <position position="52"/>
    </location>
</feature>
<proteinExistence type="predicted"/>
<dbReference type="EMBL" id="JAAAHW010003669">
    <property type="protein sequence ID" value="KAF9981706.1"/>
    <property type="molecule type" value="Genomic_DNA"/>
</dbReference>
<keyword evidence="2" id="KW-1185">Reference proteome</keyword>
<dbReference type="OrthoDB" id="2406323at2759"/>
<comment type="caution">
    <text evidence="1">The sequence shown here is derived from an EMBL/GenBank/DDBJ whole genome shotgun (WGS) entry which is preliminary data.</text>
</comment>
<organism evidence="1 2">
    <name type="scientific">Modicella reniformis</name>
    <dbReference type="NCBI Taxonomy" id="1440133"/>
    <lineage>
        <taxon>Eukaryota</taxon>
        <taxon>Fungi</taxon>
        <taxon>Fungi incertae sedis</taxon>
        <taxon>Mucoromycota</taxon>
        <taxon>Mortierellomycotina</taxon>
        <taxon>Mortierellomycetes</taxon>
        <taxon>Mortierellales</taxon>
        <taxon>Mortierellaceae</taxon>
        <taxon>Modicella</taxon>
    </lineage>
</organism>
<dbReference type="AlphaFoldDB" id="A0A9P6M972"/>
<evidence type="ECO:0000313" key="2">
    <source>
        <dbReference type="Proteomes" id="UP000749646"/>
    </source>
</evidence>
<evidence type="ECO:0000313" key="1">
    <source>
        <dbReference type="EMBL" id="KAF9981706.1"/>
    </source>
</evidence>
<name>A0A9P6M972_9FUNG</name>
<gene>
    <name evidence="1" type="ORF">BGZ65_003658</name>
</gene>
<accession>A0A9P6M972</accession>